<dbReference type="Proteomes" id="UP000741282">
    <property type="component" value="Unassembled WGS sequence"/>
</dbReference>
<dbReference type="SUPFAM" id="SSF81665">
    <property type="entry name" value="Calcium ATPase, transmembrane domain M"/>
    <property type="match status" value="1"/>
</dbReference>
<dbReference type="PANTHER" id="PTHR39084:SF1">
    <property type="entry name" value="DUF4010 DOMAIN-CONTAINING PROTEIN"/>
    <property type="match status" value="1"/>
</dbReference>
<feature type="transmembrane region" description="Helical" evidence="1">
    <location>
        <begin position="285"/>
        <end position="310"/>
    </location>
</feature>
<dbReference type="InterPro" id="IPR025105">
    <property type="entry name" value="DUF4010"/>
</dbReference>
<dbReference type="Pfam" id="PF13194">
    <property type="entry name" value="DUF4010"/>
    <property type="match status" value="1"/>
</dbReference>
<feature type="transmembrane region" description="Helical" evidence="1">
    <location>
        <begin position="368"/>
        <end position="389"/>
    </location>
</feature>
<feature type="transmembrane region" description="Helical" evidence="1">
    <location>
        <begin position="425"/>
        <end position="445"/>
    </location>
</feature>
<feature type="transmembrane region" description="Helical" evidence="1">
    <location>
        <begin position="87"/>
        <end position="108"/>
    </location>
</feature>
<feature type="transmembrane region" description="Helical" evidence="1">
    <location>
        <begin position="457"/>
        <end position="476"/>
    </location>
</feature>
<reference evidence="4" key="2">
    <citation type="journal article" date="2021" name="Microbiome">
        <title>Successional dynamics and alternative stable states in a saline activated sludge microbial community over 9 years.</title>
        <authorList>
            <person name="Wang Y."/>
            <person name="Ye J."/>
            <person name="Ju F."/>
            <person name="Liu L."/>
            <person name="Boyd J.A."/>
            <person name="Deng Y."/>
            <person name="Parks D.H."/>
            <person name="Jiang X."/>
            <person name="Yin X."/>
            <person name="Woodcroft B.J."/>
            <person name="Tyson G.W."/>
            <person name="Hugenholtz P."/>
            <person name="Polz M.F."/>
            <person name="Zhang T."/>
        </authorList>
    </citation>
    <scope>NUCLEOTIDE SEQUENCE</scope>
    <source>
        <strain evidence="4">HKST-UBA17</strain>
    </source>
</reference>
<dbReference type="Pfam" id="PF02308">
    <property type="entry name" value="MgtC"/>
    <property type="match status" value="1"/>
</dbReference>
<gene>
    <name evidence="4" type="ORF">KC685_01725</name>
</gene>
<evidence type="ECO:0000259" key="3">
    <source>
        <dbReference type="Pfam" id="PF13194"/>
    </source>
</evidence>
<feature type="transmembrane region" description="Helical" evidence="1">
    <location>
        <begin position="222"/>
        <end position="241"/>
    </location>
</feature>
<accession>A0A955I8W4</accession>
<feature type="transmembrane region" description="Helical" evidence="1">
    <location>
        <begin position="115"/>
        <end position="134"/>
    </location>
</feature>
<evidence type="ECO:0000256" key="1">
    <source>
        <dbReference type="SAM" id="Phobius"/>
    </source>
</evidence>
<evidence type="ECO:0000313" key="4">
    <source>
        <dbReference type="EMBL" id="MCA9376618.1"/>
    </source>
</evidence>
<keyword evidence="1" id="KW-1133">Transmembrane helix</keyword>
<keyword evidence="1" id="KW-0472">Membrane</keyword>
<dbReference type="EMBL" id="JAGQLN010000005">
    <property type="protein sequence ID" value="MCA9376618.1"/>
    <property type="molecule type" value="Genomic_DNA"/>
</dbReference>
<organism evidence="4 5">
    <name type="scientific">Candidatus Dojkabacteria bacterium</name>
    <dbReference type="NCBI Taxonomy" id="2099670"/>
    <lineage>
        <taxon>Bacteria</taxon>
        <taxon>Candidatus Dojkabacteria</taxon>
    </lineage>
</organism>
<evidence type="ECO:0000259" key="2">
    <source>
        <dbReference type="Pfam" id="PF02308"/>
    </source>
</evidence>
<proteinExistence type="predicted"/>
<evidence type="ECO:0000313" key="5">
    <source>
        <dbReference type="Proteomes" id="UP000741282"/>
    </source>
</evidence>
<feature type="transmembrane region" description="Helical" evidence="1">
    <location>
        <begin position="140"/>
        <end position="158"/>
    </location>
</feature>
<reference evidence="4" key="1">
    <citation type="submission" date="2020-04" db="EMBL/GenBank/DDBJ databases">
        <authorList>
            <person name="Zhang T."/>
        </authorList>
    </citation>
    <scope>NUCLEOTIDE SEQUENCE</scope>
    <source>
        <strain evidence="4">HKST-UBA17</strain>
    </source>
</reference>
<protein>
    <submittedName>
        <fullName evidence="4">DUF4010 domain-containing protein</fullName>
    </submittedName>
</protein>
<feature type="transmembrane region" description="Helical" evidence="1">
    <location>
        <begin position="170"/>
        <end position="187"/>
    </location>
</feature>
<dbReference type="AlphaFoldDB" id="A0A955I8W4"/>
<dbReference type="PANTHER" id="PTHR39084">
    <property type="entry name" value="MEMBRANE PROTEIN-RELATED"/>
    <property type="match status" value="1"/>
</dbReference>
<feature type="transmembrane region" description="Helical" evidence="1">
    <location>
        <begin position="395"/>
        <end position="418"/>
    </location>
</feature>
<sequence length="478" mass="51817">MDLNTALIKFLLVISLGALMGLERDESWKDKEDLKDLNRKTREASKKFSFITAAIPSSNLGGVRTYVLVSVLGAVTGLAYLNGVYPVVWLTTGGFILFIHIAFVLNYFDKNAFGLTTEISLILNFVLSLLLFATDIPTKIIVLIAVIDAVVLSMKSQVRVIISKFSRDEVLATIKFVLFTSVIMPFMPNRLYGPADIPIFGDLFQKILSQDFLEATRIFNPSHIWAIIVLVLGLNFIGYFASKALGKDKGVNMVGLLGGLVSSTAVTEAMARHSRAATDIGSKQTFLTAAILANLTSFMREIFVAILLNFALGSALFLPFSLMGLTLLLSVTLINIKKFTSTSRKTPKGSTPEELGINFKSPFTPGPALAFGLLYLSVITISKVTLYYIGDSGFLLSSMIAAMSGLDAITVTAATLVGTDITVNIGVTVMVVAACVNLLVKVLFASISGDNYFRSKIAKIFLITMFVGILTLVYIVKI</sequence>
<dbReference type="InterPro" id="IPR023298">
    <property type="entry name" value="ATPase_P-typ_TM_dom_sf"/>
</dbReference>
<dbReference type="InterPro" id="IPR049177">
    <property type="entry name" value="MgtC_SapB_SrpB_YhiD_N"/>
</dbReference>
<name>A0A955I8W4_9BACT</name>
<feature type="domain" description="DUF4010" evidence="3">
    <location>
        <begin position="229"/>
        <end position="449"/>
    </location>
</feature>
<feature type="domain" description="MgtC/SapB/SrpB/YhiD N-terminal" evidence="2">
    <location>
        <begin position="11"/>
        <end position="156"/>
    </location>
</feature>
<feature type="transmembrane region" description="Helical" evidence="1">
    <location>
        <begin position="316"/>
        <end position="336"/>
    </location>
</feature>
<comment type="caution">
    <text evidence="4">The sequence shown here is derived from an EMBL/GenBank/DDBJ whole genome shotgun (WGS) entry which is preliminary data.</text>
</comment>
<keyword evidence="1" id="KW-0812">Transmembrane</keyword>